<evidence type="ECO:0000313" key="1">
    <source>
        <dbReference type="EMBL" id="RII88758.1"/>
    </source>
</evidence>
<evidence type="ECO:0000313" key="2">
    <source>
        <dbReference type="Proteomes" id="UP000265355"/>
    </source>
</evidence>
<dbReference type="Gene3D" id="1.25.40.10">
    <property type="entry name" value="Tetratricopeptide repeat domain"/>
    <property type="match status" value="1"/>
</dbReference>
<dbReference type="EMBL" id="QWEE01000426">
    <property type="protein sequence ID" value="RII88758.1"/>
    <property type="molecule type" value="Genomic_DNA"/>
</dbReference>
<dbReference type="InterPro" id="IPR011990">
    <property type="entry name" value="TPR-like_helical_dom_sf"/>
</dbReference>
<accession>A0ABX9N2T9</accession>
<sequence length="345" mass="36843">MINETLIDTPPQLWRTSELVDNARRYVAGGDDRTPDHLFLALNTLTLVLARAGQAERASALLDRGIAAADRLLRTDADAIRYGVECVINHADLLRYAGQPRAAIALLREVHELSSGRQPDRDEILGVDLVRGRDARPAVLGGAMFMLRLRSRISLLKTLVAVGDEREALELARRSAEDSRDGGGPLLDAALDYVAALDDAVPPAVGGPDSRTPTTAVEVCQLIRVGSRSGRAILAVDEFDAAVDRVVATTTLHNPRTPILWRVAHARAAGLEARVGHHLGVMGDACVAAGDRRLHERALVFAGRDAGEARGLFPDPRPDAGELASLAADFARCVDEIGSPLSPAA</sequence>
<protein>
    <recommendedName>
        <fullName evidence="3">Tetratricopeptide repeat protein</fullName>
    </recommendedName>
</protein>
<dbReference type="RefSeq" id="WP_119373823.1">
    <property type="nucleotide sequence ID" value="NZ_CP040792.1"/>
</dbReference>
<gene>
    <name evidence="1" type="ORF">DZF98_14950</name>
</gene>
<evidence type="ECO:0008006" key="3">
    <source>
        <dbReference type="Google" id="ProtNLM"/>
    </source>
</evidence>
<organism evidence="1 2">
    <name type="scientific">Clavibacter californiensis</name>
    <dbReference type="NCBI Taxonomy" id="1401995"/>
    <lineage>
        <taxon>Bacteria</taxon>
        <taxon>Bacillati</taxon>
        <taxon>Actinomycetota</taxon>
        <taxon>Actinomycetes</taxon>
        <taxon>Micrococcales</taxon>
        <taxon>Microbacteriaceae</taxon>
        <taxon>Clavibacter</taxon>
    </lineage>
</organism>
<reference evidence="1 2" key="1">
    <citation type="submission" date="2018-08" db="EMBL/GenBank/DDBJ databases">
        <title>Genome Sequence of Clavibacter michiganensis Subspecies type strains, and the Atypical Peach-Colored Strains Isolated from Tomato.</title>
        <authorList>
            <person name="Osdaghi E."/>
            <person name="Portier P."/>
            <person name="Briand M."/>
            <person name="Jacques M.-A."/>
        </authorList>
    </citation>
    <scope>NUCLEOTIDE SEQUENCE [LARGE SCALE GENOMIC DNA]</scope>
    <source>
        <strain evidence="1 2">CFBP 8216</strain>
    </source>
</reference>
<comment type="caution">
    <text evidence="1">The sequence shown here is derived from an EMBL/GenBank/DDBJ whole genome shotgun (WGS) entry which is preliminary data.</text>
</comment>
<proteinExistence type="predicted"/>
<name>A0ABX9N2T9_9MICO</name>
<keyword evidence="2" id="KW-1185">Reference proteome</keyword>
<dbReference type="Proteomes" id="UP000265355">
    <property type="component" value="Unassembled WGS sequence"/>
</dbReference>